<evidence type="ECO:0008006" key="3">
    <source>
        <dbReference type="Google" id="ProtNLM"/>
    </source>
</evidence>
<dbReference type="Proteomes" id="UP000272464">
    <property type="component" value="Unassembled WGS sequence"/>
</dbReference>
<gene>
    <name evidence="1" type="ORF">EJP77_08745</name>
</gene>
<dbReference type="OrthoDB" id="2617999at2"/>
<reference evidence="1 2" key="1">
    <citation type="submission" date="2018-12" db="EMBL/GenBank/DDBJ databases">
        <authorList>
            <person name="Sun L."/>
            <person name="Chen Z."/>
        </authorList>
    </citation>
    <scope>NUCLEOTIDE SEQUENCE [LARGE SCALE GENOMIC DNA]</scope>
    <source>
        <strain evidence="1 2">3-5-3</strain>
    </source>
</reference>
<dbReference type="InterPro" id="IPR029058">
    <property type="entry name" value="AB_hydrolase_fold"/>
</dbReference>
<dbReference type="RefSeq" id="WP_127198825.1">
    <property type="nucleotide sequence ID" value="NZ_RZNX01000002.1"/>
</dbReference>
<dbReference type="Pfam" id="PF22014">
    <property type="entry name" value="DUF6932"/>
    <property type="match status" value="1"/>
</dbReference>
<dbReference type="EMBL" id="RZNX01000002">
    <property type="protein sequence ID" value="RUT33711.1"/>
    <property type="molecule type" value="Genomic_DNA"/>
</dbReference>
<dbReference type="SUPFAM" id="SSF53474">
    <property type="entry name" value="alpha/beta-Hydrolases"/>
    <property type="match status" value="1"/>
</dbReference>
<comment type="caution">
    <text evidence="1">The sequence shown here is derived from an EMBL/GenBank/DDBJ whole genome shotgun (WGS) entry which is preliminary data.</text>
</comment>
<protein>
    <recommendedName>
        <fullName evidence="3">Alpha/beta hydrolase</fullName>
    </recommendedName>
</protein>
<dbReference type="InterPro" id="IPR053860">
    <property type="entry name" value="DUF6932"/>
</dbReference>
<keyword evidence="2" id="KW-1185">Reference proteome</keyword>
<sequence length="400" mass="46465">MSSIPNFTSTGELPKGIHLCSADEFINFFSFSEYRNGFKKTISDIFDYALSRNARYLFVGGSFVTNKSDPGDIDCIIVFNRDKDVPSRTEELIVEQTKLDIMYISLEHEDEVVSYVELFLNNRFGRKVGMIQIDLYSEGKEWTTKQEVNDNTFEIIKRAYTDRRIHEVNDHQGVLVTIHGLLSQGKWNAEIAPIASSQGWIFAPYIYEYNTPDLLINPKKRQKILDDFREWIYDLHMRYPKYRISIIAHSYGSHIIASYLEGFEEFTPVFFNCIILTGSIINTNFNWNLHRATKVARVLNEIAPNDQWVSFMPNEWRGIYKKNEIFGKSGVDGFSNNSDILIQSTNNIFTHTNMIKRDVIEAKWMPFLRANRYAYQSEMALYIYNNAKNSGVLDKLHGCN</sequence>
<evidence type="ECO:0000313" key="1">
    <source>
        <dbReference type="EMBL" id="RUT33711.1"/>
    </source>
</evidence>
<dbReference type="AlphaFoldDB" id="A0A433XI19"/>
<evidence type="ECO:0000313" key="2">
    <source>
        <dbReference type="Proteomes" id="UP000272464"/>
    </source>
</evidence>
<accession>A0A433XI19</accession>
<dbReference type="Gene3D" id="3.40.50.1820">
    <property type="entry name" value="alpha/beta hydrolase"/>
    <property type="match status" value="1"/>
</dbReference>
<proteinExistence type="predicted"/>
<organism evidence="1 2">
    <name type="scientific">Paenibacillus zeisoli</name>
    <dbReference type="NCBI Taxonomy" id="2496267"/>
    <lineage>
        <taxon>Bacteria</taxon>
        <taxon>Bacillati</taxon>
        <taxon>Bacillota</taxon>
        <taxon>Bacilli</taxon>
        <taxon>Bacillales</taxon>
        <taxon>Paenibacillaceae</taxon>
        <taxon>Paenibacillus</taxon>
    </lineage>
</organism>
<name>A0A433XI19_9BACL</name>